<keyword evidence="2" id="KW-0812">Transmembrane</keyword>
<evidence type="ECO:0000256" key="2">
    <source>
        <dbReference type="SAM" id="Phobius"/>
    </source>
</evidence>
<dbReference type="GeneID" id="108733091"/>
<dbReference type="FunFam" id="2.60.40.150:FF:000211">
    <property type="entry name" value="synaptotagmin-5 isoform X1"/>
    <property type="match status" value="1"/>
</dbReference>
<dbReference type="RefSeq" id="XP_018319644.1">
    <property type="nucleotide sequence ID" value="XM_018464142.1"/>
</dbReference>
<dbReference type="GO" id="GO:0030672">
    <property type="term" value="C:synaptic vesicle membrane"/>
    <property type="evidence" value="ECO:0007669"/>
    <property type="project" value="TreeGrafter"/>
</dbReference>
<evidence type="ECO:0000259" key="3">
    <source>
        <dbReference type="PROSITE" id="PS50004"/>
    </source>
</evidence>
<dbReference type="Gene3D" id="2.60.40.150">
    <property type="entry name" value="C2 domain"/>
    <property type="match status" value="2"/>
</dbReference>
<keyword evidence="4" id="KW-1185">Reference proteome</keyword>
<dbReference type="PRINTS" id="PR00360">
    <property type="entry name" value="C2DOMAIN"/>
</dbReference>
<organism evidence="4 5">
    <name type="scientific">Agrilus planipennis</name>
    <name type="common">Emerald ash borer</name>
    <name type="synonym">Agrilus marcopoli</name>
    <dbReference type="NCBI Taxonomy" id="224129"/>
    <lineage>
        <taxon>Eukaryota</taxon>
        <taxon>Metazoa</taxon>
        <taxon>Ecdysozoa</taxon>
        <taxon>Arthropoda</taxon>
        <taxon>Hexapoda</taxon>
        <taxon>Insecta</taxon>
        <taxon>Pterygota</taxon>
        <taxon>Neoptera</taxon>
        <taxon>Endopterygota</taxon>
        <taxon>Coleoptera</taxon>
        <taxon>Polyphaga</taxon>
        <taxon>Elateriformia</taxon>
        <taxon>Buprestoidea</taxon>
        <taxon>Buprestidae</taxon>
        <taxon>Agrilinae</taxon>
        <taxon>Agrilus</taxon>
    </lineage>
</organism>
<protein>
    <submittedName>
        <fullName evidence="5 6">Synaptotagmin-1</fullName>
    </submittedName>
</protein>
<evidence type="ECO:0000313" key="5">
    <source>
        <dbReference type="RefSeq" id="XP_018319644.1"/>
    </source>
</evidence>
<dbReference type="InterPro" id="IPR035892">
    <property type="entry name" value="C2_domain_sf"/>
</dbReference>
<proteinExistence type="predicted"/>
<dbReference type="KEGG" id="apln:108733091"/>
<dbReference type="GO" id="GO:0001786">
    <property type="term" value="F:phosphatidylserine binding"/>
    <property type="evidence" value="ECO:0007669"/>
    <property type="project" value="TreeGrafter"/>
</dbReference>
<dbReference type="OrthoDB" id="67700at2759"/>
<name>A0A1W4W6B1_AGRPL</name>
<dbReference type="CDD" id="cd08387">
    <property type="entry name" value="C2A_Synaptotagmin-8"/>
    <property type="match status" value="1"/>
</dbReference>
<dbReference type="GO" id="GO:0030276">
    <property type="term" value="F:clathrin binding"/>
    <property type="evidence" value="ECO:0007669"/>
    <property type="project" value="TreeGrafter"/>
</dbReference>
<dbReference type="GO" id="GO:0005509">
    <property type="term" value="F:calcium ion binding"/>
    <property type="evidence" value="ECO:0007669"/>
    <property type="project" value="TreeGrafter"/>
</dbReference>
<keyword evidence="2" id="KW-1133">Transmembrane helix</keyword>
<dbReference type="InterPro" id="IPR001565">
    <property type="entry name" value="Synaptotagmin"/>
</dbReference>
<dbReference type="PRINTS" id="PR00399">
    <property type="entry name" value="SYNAPTOTAGMN"/>
</dbReference>
<dbReference type="SUPFAM" id="SSF49562">
    <property type="entry name" value="C2 domain (Calcium/lipid-binding domain, CaLB)"/>
    <property type="match status" value="2"/>
</dbReference>
<dbReference type="GO" id="GO:0005544">
    <property type="term" value="F:calcium-dependent phospholipid binding"/>
    <property type="evidence" value="ECO:0007669"/>
    <property type="project" value="TreeGrafter"/>
</dbReference>
<keyword evidence="1" id="KW-0677">Repeat</keyword>
<dbReference type="PANTHER" id="PTHR10024:SF373">
    <property type="entry name" value="MIP05618P"/>
    <property type="match status" value="1"/>
</dbReference>
<dbReference type="CDD" id="cd00276">
    <property type="entry name" value="C2B_Synaptotagmin"/>
    <property type="match status" value="1"/>
</dbReference>
<evidence type="ECO:0000313" key="4">
    <source>
        <dbReference type="Proteomes" id="UP000192223"/>
    </source>
</evidence>
<dbReference type="GO" id="GO:0000149">
    <property type="term" value="F:SNARE binding"/>
    <property type="evidence" value="ECO:0007669"/>
    <property type="project" value="TreeGrafter"/>
</dbReference>
<keyword evidence="2" id="KW-0472">Membrane</keyword>
<dbReference type="PANTHER" id="PTHR10024">
    <property type="entry name" value="SYNAPTOTAGMIN"/>
    <property type="match status" value="1"/>
</dbReference>
<accession>A0A1W4W6B1</accession>
<dbReference type="Pfam" id="PF00168">
    <property type="entry name" value="C2"/>
    <property type="match status" value="2"/>
</dbReference>
<feature type="domain" description="C2" evidence="3">
    <location>
        <begin position="319"/>
        <end position="454"/>
    </location>
</feature>
<dbReference type="GO" id="GO:0005886">
    <property type="term" value="C:plasma membrane"/>
    <property type="evidence" value="ECO:0007669"/>
    <property type="project" value="TreeGrafter"/>
</dbReference>
<feature type="transmembrane region" description="Helical" evidence="2">
    <location>
        <begin position="14"/>
        <end position="39"/>
    </location>
</feature>
<dbReference type="RefSeq" id="XP_018319645.1">
    <property type="nucleotide sequence ID" value="XM_018464143.1"/>
</dbReference>
<dbReference type="Proteomes" id="UP000192223">
    <property type="component" value="Unplaced"/>
</dbReference>
<sequence>MDVMIEDEEQEPSIYIIALYALLSFLCAMLLIVLVYVACNKKYKLNWFEKNLLENAENKEIRHSQEALMQDSGPGSSKTLCSTTSENKFWVPPSSIKRQNSVCQSDVEEGDISIEDCSGTGSPTSASSYQPVPFSGPIPLARNDKQIVLTSSSPIRPKVSSMQAKLDHTKIDTSLYQKDSPVETEEVRGSIHVNLVYDPIAGILTVHLVEAQDLQARDFSGTADPYAKIRLLPDKTNVWQTRIHKKTLNPVFDEDFVFEVRAATLGRHTLEILLYDFDAYSRHHSIGGVQMPLANIDLSEKVDVWKKLMPLNNQDSRLDLGELMVSLAYLPSAERLTVVIVKARNLRVVDDTRNSSDPFVKVSLIQGSKRLKKRKTGVQRNTVCPVFNEAFTFDIGKDVLKNCYIEFCVAHDSLLGASELLGKCKIGQTQDCRKIERQFFKEMLTSKTATAQWLPLLDPKTPNSGSKTNK</sequence>
<reference evidence="5 6" key="1">
    <citation type="submission" date="2025-04" db="UniProtKB">
        <authorList>
            <consortium name="RefSeq"/>
        </authorList>
    </citation>
    <scope>IDENTIFICATION</scope>
    <source>
        <tissue evidence="5 6">Entire body</tissue>
    </source>
</reference>
<dbReference type="PROSITE" id="PS50004">
    <property type="entry name" value="C2"/>
    <property type="match status" value="2"/>
</dbReference>
<dbReference type="GO" id="GO:0031045">
    <property type="term" value="C:dense core granule"/>
    <property type="evidence" value="ECO:0007669"/>
    <property type="project" value="TreeGrafter"/>
</dbReference>
<dbReference type="InterPro" id="IPR000008">
    <property type="entry name" value="C2_dom"/>
</dbReference>
<dbReference type="GO" id="GO:0048791">
    <property type="term" value="P:calcium ion-regulated exocytosis of neurotransmitter"/>
    <property type="evidence" value="ECO:0007669"/>
    <property type="project" value="TreeGrafter"/>
</dbReference>
<dbReference type="SMART" id="SM00239">
    <property type="entry name" value="C2"/>
    <property type="match status" value="2"/>
</dbReference>
<dbReference type="GO" id="GO:0030424">
    <property type="term" value="C:axon"/>
    <property type="evidence" value="ECO:0007669"/>
    <property type="project" value="TreeGrafter"/>
</dbReference>
<evidence type="ECO:0000256" key="1">
    <source>
        <dbReference type="ARBA" id="ARBA00022737"/>
    </source>
</evidence>
<dbReference type="GO" id="GO:0048488">
    <property type="term" value="P:synaptic vesicle endocytosis"/>
    <property type="evidence" value="ECO:0007669"/>
    <property type="project" value="TreeGrafter"/>
</dbReference>
<dbReference type="STRING" id="224129.A0A1W4W6B1"/>
<gene>
    <name evidence="5 6" type="primary">LOC108733091</name>
</gene>
<dbReference type="FunFam" id="2.60.40.150:FF:000223">
    <property type="entry name" value="Synaptotagmin alpha, isoform A"/>
    <property type="match status" value="1"/>
</dbReference>
<dbReference type="AlphaFoldDB" id="A0A1W4W6B1"/>
<evidence type="ECO:0000313" key="6">
    <source>
        <dbReference type="RefSeq" id="XP_018319645.1"/>
    </source>
</evidence>
<feature type="domain" description="C2" evidence="3">
    <location>
        <begin position="187"/>
        <end position="306"/>
    </location>
</feature>